<feature type="chain" id="PRO_5031289929" evidence="10">
    <location>
        <begin position="23"/>
        <end position="131"/>
    </location>
</feature>
<dbReference type="Gene3D" id="3.30.1150.10">
    <property type="match status" value="1"/>
</dbReference>
<dbReference type="InterPro" id="IPR051045">
    <property type="entry name" value="TonB-dependent_transducer"/>
</dbReference>
<feature type="domain" description="TonB C-terminal" evidence="11">
    <location>
        <begin position="36"/>
        <end position="131"/>
    </location>
</feature>
<evidence type="ECO:0000256" key="4">
    <source>
        <dbReference type="ARBA" id="ARBA00022475"/>
    </source>
</evidence>
<dbReference type="InterPro" id="IPR037682">
    <property type="entry name" value="TonB_C"/>
</dbReference>
<dbReference type="Pfam" id="PF03544">
    <property type="entry name" value="TonB_C"/>
    <property type="match status" value="1"/>
</dbReference>
<evidence type="ECO:0000256" key="8">
    <source>
        <dbReference type="ARBA" id="ARBA00022989"/>
    </source>
</evidence>
<dbReference type="RefSeq" id="WP_169655803.1">
    <property type="nucleotide sequence ID" value="NZ_JABANE010000011.1"/>
</dbReference>
<dbReference type="PANTHER" id="PTHR33446">
    <property type="entry name" value="PROTEIN TONB-RELATED"/>
    <property type="match status" value="1"/>
</dbReference>
<sequence length="131" mass="14463">MNIKNILLPVAFIFGLVINVVASNPDDDKPLFTYQQAKVVNYDAVTAEIDYPKIGKDMGIEGQVKIKAYVNAEGEVTKYKVIKGSEMLASSVEEAIMKLEFEPTVVTNTVTGEVQAVPSWVIVPFNFSLNY</sequence>
<dbReference type="GO" id="GO:0031992">
    <property type="term" value="F:energy transducer activity"/>
    <property type="evidence" value="ECO:0007669"/>
    <property type="project" value="TreeGrafter"/>
</dbReference>
<feature type="signal peptide" evidence="10">
    <location>
        <begin position="1"/>
        <end position="22"/>
    </location>
</feature>
<comment type="subcellular location">
    <subcellularLocation>
        <location evidence="1">Cell inner membrane</location>
        <topology evidence="1">Single-pass membrane protein</topology>
        <orientation evidence="1">Periplasmic side</orientation>
    </subcellularLocation>
</comment>
<evidence type="ECO:0000313" key="13">
    <source>
        <dbReference type="Proteomes" id="UP000576082"/>
    </source>
</evidence>
<reference evidence="12 13" key="1">
    <citation type="submission" date="2020-04" db="EMBL/GenBank/DDBJ databases">
        <title>Flammeovirga sp. SR4, a novel species isolated from seawater.</title>
        <authorList>
            <person name="Wang X."/>
        </authorList>
    </citation>
    <scope>NUCLEOTIDE SEQUENCE [LARGE SCALE GENOMIC DNA]</scope>
    <source>
        <strain evidence="12 13">ATCC 23126</strain>
    </source>
</reference>
<dbReference type="InterPro" id="IPR006260">
    <property type="entry name" value="TonB/TolA_C"/>
</dbReference>
<organism evidence="12 13">
    <name type="scientific">Flammeovirga aprica JL-4</name>
    <dbReference type="NCBI Taxonomy" id="694437"/>
    <lineage>
        <taxon>Bacteria</taxon>
        <taxon>Pseudomonadati</taxon>
        <taxon>Bacteroidota</taxon>
        <taxon>Cytophagia</taxon>
        <taxon>Cytophagales</taxon>
        <taxon>Flammeovirgaceae</taxon>
        <taxon>Flammeovirga</taxon>
    </lineage>
</organism>
<evidence type="ECO:0000256" key="6">
    <source>
        <dbReference type="ARBA" id="ARBA00022692"/>
    </source>
</evidence>
<keyword evidence="7" id="KW-0653">Protein transport</keyword>
<dbReference type="EMBL" id="JABANE010000011">
    <property type="protein sequence ID" value="NME67466.1"/>
    <property type="molecule type" value="Genomic_DNA"/>
</dbReference>
<keyword evidence="9" id="KW-0472">Membrane</keyword>
<comment type="caution">
    <text evidence="12">The sequence shown here is derived from an EMBL/GenBank/DDBJ whole genome shotgun (WGS) entry which is preliminary data.</text>
</comment>
<dbReference type="PANTHER" id="PTHR33446:SF2">
    <property type="entry name" value="PROTEIN TONB"/>
    <property type="match status" value="1"/>
</dbReference>
<keyword evidence="4" id="KW-1003">Cell membrane</keyword>
<dbReference type="SUPFAM" id="SSF74653">
    <property type="entry name" value="TolA/TonB C-terminal domain"/>
    <property type="match status" value="1"/>
</dbReference>
<evidence type="ECO:0000256" key="2">
    <source>
        <dbReference type="ARBA" id="ARBA00006555"/>
    </source>
</evidence>
<keyword evidence="3" id="KW-0813">Transport</keyword>
<dbReference type="Proteomes" id="UP000576082">
    <property type="component" value="Unassembled WGS sequence"/>
</dbReference>
<accession>A0A7X9P0S8</accession>
<dbReference type="GO" id="GO:0098797">
    <property type="term" value="C:plasma membrane protein complex"/>
    <property type="evidence" value="ECO:0007669"/>
    <property type="project" value="TreeGrafter"/>
</dbReference>
<name>A0A7X9P0S8_9BACT</name>
<dbReference type="GO" id="GO:0055085">
    <property type="term" value="P:transmembrane transport"/>
    <property type="evidence" value="ECO:0007669"/>
    <property type="project" value="InterPro"/>
</dbReference>
<evidence type="ECO:0000256" key="5">
    <source>
        <dbReference type="ARBA" id="ARBA00022519"/>
    </source>
</evidence>
<evidence type="ECO:0000256" key="7">
    <source>
        <dbReference type="ARBA" id="ARBA00022927"/>
    </source>
</evidence>
<dbReference type="GO" id="GO:0015031">
    <property type="term" value="P:protein transport"/>
    <property type="evidence" value="ECO:0007669"/>
    <property type="project" value="UniProtKB-KW"/>
</dbReference>
<dbReference type="PROSITE" id="PS52015">
    <property type="entry name" value="TONB_CTD"/>
    <property type="match status" value="1"/>
</dbReference>
<evidence type="ECO:0000256" key="9">
    <source>
        <dbReference type="ARBA" id="ARBA00023136"/>
    </source>
</evidence>
<keyword evidence="5" id="KW-0997">Cell inner membrane</keyword>
<keyword evidence="8" id="KW-1133">Transmembrane helix</keyword>
<protein>
    <submittedName>
        <fullName evidence="12">Energy transducer TonB</fullName>
    </submittedName>
</protein>
<dbReference type="AlphaFoldDB" id="A0A7X9P0S8"/>
<proteinExistence type="inferred from homology"/>
<keyword evidence="10" id="KW-0732">Signal</keyword>
<evidence type="ECO:0000313" key="12">
    <source>
        <dbReference type="EMBL" id="NME67466.1"/>
    </source>
</evidence>
<evidence type="ECO:0000256" key="10">
    <source>
        <dbReference type="SAM" id="SignalP"/>
    </source>
</evidence>
<gene>
    <name evidence="12" type="ORF">HHU12_05765</name>
</gene>
<keyword evidence="13" id="KW-1185">Reference proteome</keyword>
<keyword evidence="6" id="KW-0812">Transmembrane</keyword>
<evidence type="ECO:0000256" key="1">
    <source>
        <dbReference type="ARBA" id="ARBA00004383"/>
    </source>
</evidence>
<evidence type="ECO:0000259" key="11">
    <source>
        <dbReference type="PROSITE" id="PS52015"/>
    </source>
</evidence>
<dbReference type="NCBIfam" id="TIGR01352">
    <property type="entry name" value="tonB_Cterm"/>
    <property type="match status" value="1"/>
</dbReference>
<comment type="similarity">
    <text evidence="2">Belongs to the TonB family.</text>
</comment>
<evidence type="ECO:0000256" key="3">
    <source>
        <dbReference type="ARBA" id="ARBA00022448"/>
    </source>
</evidence>